<dbReference type="AlphaFoldDB" id="A0A371EHJ2"/>
<protein>
    <submittedName>
        <fullName evidence="1">Uncharacterized protein</fullName>
    </submittedName>
</protein>
<organism evidence="1 2">
    <name type="scientific">Mucuna pruriens</name>
    <name type="common">Velvet bean</name>
    <name type="synonym">Dolichos pruriens</name>
    <dbReference type="NCBI Taxonomy" id="157652"/>
    <lineage>
        <taxon>Eukaryota</taxon>
        <taxon>Viridiplantae</taxon>
        <taxon>Streptophyta</taxon>
        <taxon>Embryophyta</taxon>
        <taxon>Tracheophyta</taxon>
        <taxon>Spermatophyta</taxon>
        <taxon>Magnoliopsida</taxon>
        <taxon>eudicotyledons</taxon>
        <taxon>Gunneridae</taxon>
        <taxon>Pentapetalae</taxon>
        <taxon>rosids</taxon>
        <taxon>fabids</taxon>
        <taxon>Fabales</taxon>
        <taxon>Fabaceae</taxon>
        <taxon>Papilionoideae</taxon>
        <taxon>50 kb inversion clade</taxon>
        <taxon>NPAAA clade</taxon>
        <taxon>indigoferoid/millettioid clade</taxon>
        <taxon>Phaseoleae</taxon>
        <taxon>Mucuna</taxon>
    </lineage>
</organism>
<keyword evidence="2" id="KW-1185">Reference proteome</keyword>
<dbReference type="OrthoDB" id="1722863at2759"/>
<gene>
    <name evidence="1" type="ORF">CR513_55823</name>
</gene>
<dbReference type="Proteomes" id="UP000257109">
    <property type="component" value="Unassembled WGS sequence"/>
</dbReference>
<name>A0A371EHJ2_MUCPR</name>
<evidence type="ECO:0000313" key="1">
    <source>
        <dbReference type="EMBL" id="RDX65515.1"/>
    </source>
</evidence>
<sequence>MLLNLEGSRRDSPRLYGFGSSTSSRGIYSNFGYLQEVKIDKWKRSNRMCLMIMKHSILEAFRGFISKSQSENRFLEEIEQFFAKNEKTETSNLLAKLISMKYKGRGNIREYIMEVSDLIAKFKSLKLELDKDLIVHLLKLNFNMERKLKLSNLIVVVNTMYMMDHENNIQGLLSFFSKSVECSVIHHVRQT</sequence>
<reference evidence="1" key="1">
    <citation type="submission" date="2018-05" db="EMBL/GenBank/DDBJ databases">
        <title>Draft genome of Mucuna pruriens seed.</title>
        <authorList>
            <person name="Nnadi N.E."/>
            <person name="Vos R."/>
            <person name="Hasami M.H."/>
            <person name="Devisetty U.K."/>
            <person name="Aguiy J.C."/>
        </authorList>
    </citation>
    <scope>NUCLEOTIDE SEQUENCE [LARGE SCALE GENOMIC DNA]</scope>
    <source>
        <strain evidence="1">JCA_2017</strain>
    </source>
</reference>
<dbReference type="EMBL" id="QJKJ01013864">
    <property type="protein sequence ID" value="RDX65515.1"/>
    <property type="molecule type" value="Genomic_DNA"/>
</dbReference>
<accession>A0A371EHJ2</accession>
<proteinExistence type="predicted"/>
<dbReference type="Pfam" id="PF14223">
    <property type="entry name" value="Retrotran_gag_2"/>
    <property type="match status" value="1"/>
</dbReference>
<feature type="non-terminal residue" evidence="1">
    <location>
        <position position="1"/>
    </location>
</feature>
<comment type="caution">
    <text evidence="1">The sequence shown here is derived from an EMBL/GenBank/DDBJ whole genome shotgun (WGS) entry which is preliminary data.</text>
</comment>
<evidence type="ECO:0000313" key="2">
    <source>
        <dbReference type="Proteomes" id="UP000257109"/>
    </source>
</evidence>